<proteinExistence type="predicted"/>
<dbReference type="Gene3D" id="1.10.10.10">
    <property type="entry name" value="Winged helix-like DNA-binding domain superfamily/Winged helix DNA-binding domain"/>
    <property type="match status" value="1"/>
</dbReference>
<evidence type="ECO:0000256" key="3">
    <source>
        <dbReference type="ARBA" id="ARBA00023163"/>
    </source>
</evidence>
<evidence type="ECO:0000313" key="5">
    <source>
        <dbReference type="EMBL" id="EZP78442.1"/>
    </source>
</evidence>
<dbReference type="PRINTS" id="PR00038">
    <property type="entry name" value="HTHLUXR"/>
</dbReference>
<dbReference type="PANTHER" id="PTHR44688">
    <property type="entry name" value="DNA-BINDING TRANSCRIPTIONAL ACTIVATOR DEVR_DOSR"/>
    <property type="match status" value="1"/>
</dbReference>
<keyword evidence="6" id="KW-1185">Reference proteome</keyword>
<dbReference type="InterPro" id="IPR036388">
    <property type="entry name" value="WH-like_DNA-bd_sf"/>
</dbReference>
<dbReference type="PROSITE" id="PS00622">
    <property type="entry name" value="HTH_LUXR_1"/>
    <property type="match status" value="1"/>
</dbReference>
<keyword evidence="3" id="KW-0804">Transcription</keyword>
<evidence type="ECO:0000313" key="6">
    <source>
        <dbReference type="Proteomes" id="UP000023566"/>
    </source>
</evidence>
<dbReference type="Pfam" id="PF00196">
    <property type="entry name" value="GerE"/>
    <property type="match status" value="1"/>
</dbReference>
<dbReference type="SMART" id="SM00421">
    <property type="entry name" value="HTH_LUXR"/>
    <property type="match status" value="1"/>
</dbReference>
<dbReference type="AlphaFoldDB" id="A0ABC9VHT2"/>
<dbReference type="Proteomes" id="UP000023566">
    <property type="component" value="Chromosome"/>
</dbReference>
<dbReference type="InterPro" id="IPR016032">
    <property type="entry name" value="Sig_transdc_resp-reg_C-effctor"/>
</dbReference>
<dbReference type="GO" id="GO:0003677">
    <property type="term" value="F:DNA binding"/>
    <property type="evidence" value="ECO:0007669"/>
    <property type="project" value="UniProtKB-KW"/>
</dbReference>
<organism evidence="5 6">
    <name type="scientific">Parageobacillus genomosp. 1</name>
    <dbReference type="NCBI Taxonomy" id="1295642"/>
    <lineage>
        <taxon>Bacteria</taxon>
        <taxon>Bacillati</taxon>
        <taxon>Bacillota</taxon>
        <taxon>Bacilli</taxon>
        <taxon>Bacillales</taxon>
        <taxon>Anoxybacillaceae</taxon>
        <taxon>Parageobacillus</taxon>
    </lineage>
</organism>
<evidence type="ECO:0000259" key="4">
    <source>
        <dbReference type="PROSITE" id="PS50043"/>
    </source>
</evidence>
<dbReference type="EMBL" id="AOTZ01000002">
    <property type="protein sequence ID" value="EZP78442.1"/>
    <property type="molecule type" value="Genomic_DNA"/>
</dbReference>
<name>A0ABC9VHT2_9BACL</name>
<keyword evidence="1" id="KW-0805">Transcription regulation</keyword>
<protein>
    <submittedName>
        <fullName evidence="5">LuxR family transcriptional regulator</fullName>
    </submittedName>
</protein>
<dbReference type="SUPFAM" id="SSF46894">
    <property type="entry name" value="C-terminal effector domain of the bipartite response regulators"/>
    <property type="match status" value="1"/>
</dbReference>
<comment type="caution">
    <text evidence="5">The sequence shown here is derived from an EMBL/GenBank/DDBJ whole genome shotgun (WGS) entry which is preliminary data.</text>
</comment>
<dbReference type="PROSITE" id="PS50043">
    <property type="entry name" value="HTH_LUXR_2"/>
    <property type="match status" value="1"/>
</dbReference>
<evidence type="ECO:0000256" key="2">
    <source>
        <dbReference type="ARBA" id="ARBA00023125"/>
    </source>
</evidence>
<keyword evidence="2" id="KW-0238">DNA-binding</keyword>
<feature type="domain" description="HTH luxR-type" evidence="4">
    <location>
        <begin position="474"/>
        <end position="539"/>
    </location>
</feature>
<reference evidence="5 6" key="1">
    <citation type="journal article" date="2014" name="Appl. Microbiol. Biotechnol.">
        <title>Transformable facultative thermophile Geobacillus stearothermophilus NUB3621 as a host strain for metabolic engineering.</title>
        <authorList>
            <person name="Blanchard K."/>
            <person name="Robic S."/>
            <person name="Matsumura I."/>
        </authorList>
    </citation>
    <scope>NUCLEOTIDE SEQUENCE [LARGE SCALE GENOMIC DNA]</scope>
    <source>
        <strain evidence="5 6">NUB3621</strain>
    </source>
</reference>
<sequence>MQCVQDAYAALTGLSIIMFDLQRRPVTKISNVTELAELVLFSPGDSEKPYPFIYIPDDGTQWRRPMIVQTGYWGVKAIIAPVFVEQKVEYWIWAGAFIEEKTKLVIRELPNFEAWIPVIEHATEQPISAVEQKLHDIEKMSLVCSELIHSDRQKQQYERYFRLLDSAAERAQQASLNVGDFLHLLQRIDDHIDFLLYIQQRDREWMVANAVGEKAEQMCGKPIKVAFPPLSDSQYPPSVACFENAALDPRFSFFVTYGIRPKVVLAYPILRDEAIEGWIVIGSETTSSLPKAVVSIGSIMVKYWSLYTICESAYVKMDRHFMRLSMLIEIGRAMNVVKNNEEILRMMTDFVAELAYGNFVFTVLKDQKRNIKVHNGMIPERQITEYYEDVCHRYFETEGKWANNYIPTLRETKLGIIMEIPFFVHEQLHGVMSVHMKHLEDTKEAEAYVTALIGVGTMMMKQNYDHMPKQELNIDVLTEHLTAREMDVLSLLVQGCSNREIADRLFISIHTVKNHITNIFQKIGVNDRSQLIALVYQLNHRKENQLGTSFSASSMK</sequence>
<gene>
    <name evidence="5" type="ORF">H839_01201</name>
</gene>
<evidence type="ECO:0000256" key="1">
    <source>
        <dbReference type="ARBA" id="ARBA00023015"/>
    </source>
</evidence>
<accession>A0ABC9VHT2</accession>
<dbReference type="CDD" id="cd06170">
    <property type="entry name" value="LuxR_C_like"/>
    <property type="match status" value="1"/>
</dbReference>
<dbReference type="InterPro" id="IPR000792">
    <property type="entry name" value="Tscrpt_reg_LuxR_C"/>
</dbReference>
<dbReference type="PANTHER" id="PTHR44688:SF16">
    <property type="entry name" value="DNA-BINDING TRANSCRIPTIONAL ACTIVATOR DEVR_DOSR"/>
    <property type="match status" value="1"/>
</dbReference>